<dbReference type="Pfam" id="PF14075">
    <property type="entry name" value="UBN_AB"/>
    <property type="match status" value="1"/>
</dbReference>
<feature type="domain" description="Ubinuclein middle" evidence="5">
    <location>
        <begin position="264"/>
        <end position="464"/>
    </location>
</feature>
<evidence type="ECO:0000313" key="6">
    <source>
        <dbReference type="EMBL" id="CAG5105338.1"/>
    </source>
</evidence>
<feature type="region of interest" description="Disordered" evidence="3">
    <location>
        <begin position="604"/>
        <end position="678"/>
    </location>
</feature>
<proteinExistence type="inferred from homology"/>
<accession>A0ABN7SPU1</accession>
<dbReference type="Pfam" id="PF08729">
    <property type="entry name" value="HUN"/>
    <property type="match status" value="1"/>
</dbReference>
<gene>
    <name evidence="6" type="ORF">OKIOD_LOCUS10805</name>
</gene>
<feature type="compositionally biased region" description="Acidic residues" evidence="3">
    <location>
        <begin position="169"/>
        <end position="180"/>
    </location>
</feature>
<dbReference type="Proteomes" id="UP001158576">
    <property type="component" value="Chromosome 1"/>
</dbReference>
<reference evidence="6 7" key="1">
    <citation type="submission" date="2021-04" db="EMBL/GenBank/DDBJ databases">
        <authorList>
            <person name="Bliznina A."/>
        </authorList>
    </citation>
    <scope>NUCLEOTIDE SEQUENCE [LARGE SCALE GENOMIC DNA]</scope>
</reference>
<organism evidence="6 7">
    <name type="scientific">Oikopleura dioica</name>
    <name type="common">Tunicate</name>
    <dbReference type="NCBI Taxonomy" id="34765"/>
    <lineage>
        <taxon>Eukaryota</taxon>
        <taxon>Metazoa</taxon>
        <taxon>Chordata</taxon>
        <taxon>Tunicata</taxon>
        <taxon>Appendicularia</taxon>
        <taxon>Copelata</taxon>
        <taxon>Oikopleuridae</taxon>
        <taxon>Oikopleura</taxon>
    </lineage>
</organism>
<feature type="domain" description="Hpc2-related" evidence="4">
    <location>
        <begin position="89"/>
        <end position="138"/>
    </location>
</feature>
<keyword evidence="7" id="KW-1185">Reference proteome</keyword>
<dbReference type="InterPro" id="IPR014840">
    <property type="entry name" value="HRD"/>
</dbReference>
<feature type="region of interest" description="Disordered" evidence="3">
    <location>
        <begin position="502"/>
        <end position="534"/>
    </location>
</feature>
<feature type="compositionally biased region" description="Basic and acidic residues" evidence="3">
    <location>
        <begin position="185"/>
        <end position="215"/>
    </location>
</feature>
<evidence type="ECO:0000259" key="5">
    <source>
        <dbReference type="Pfam" id="PF14075"/>
    </source>
</evidence>
<protein>
    <submittedName>
        <fullName evidence="6">Oidioi.mRNA.OKI2018_I69.chr1.g2040.t2.cds</fullName>
    </submittedName>
</protein>
<evidence type="ECO:0000313" key="7">
    <source>
        <dbReference type="Proteomes" id="UP001158576"/>
    </source>
</evidence>
<dbReference type="InterPro" id="IPR026947">
    <property type="entry name" value="UBN_middle_dom"/>
</dbReference>
<dbReference type="EMBL" id="OU015566">
    <property type="protein sequence ID" value="CAG5105338.1"/>
    <property type="molecule type" value="Genomic_DNA"/>
</dbReference>
<comment type="similarity">
    <text evidence="1">Belongs to the ubinuclein family.</text>
</comment>
<feature type="compositionally biased region" description="Polar residues" evidence="3">
    <location>
        <begin position="634"/>
        <end position="650"/>
    </location>
</feature>
<feature type="compositionally biased region" description="Low complexity" evidence="3">
    <location>
        <begin position="514"/>
        <end position="524"/>
    </location>
</feature>
<name>A0ABN7SPU1_OIKDI</name>
<evidence type="ECO:0000256" key="2">
    <source>
        <dbReference type="ARBA" id="ARBA00022553"/>
    </source>
</evidence>
<feature type="region of interest" description="Disordered" evidence="3">
    <location>
        <begin position="151"/>
        <end position="266"/>
    </location>
</feature>
<dbReference type="PANTHER" id="PTHR21669:SF28">
    <property type="entry name" value="YEMANUCLEIN"/>
    <property type="match status" value="1"/>
</dbReference>
<keyword evidence="2" id="KW-0597">Phosphoprotein</keyword>
<sequence>MSLNQGDKPLSNRCTRIEVELEKTDQHNYPEFSFLSLKNELEKATEVEGTAADPANKDEDECARIAAMLEAKYSNFGNTASFDKKKRRRHERIEDFMDMGEGYDQDDDFIDDSEAHEIFVPQQYDTWHGGFYVNQGLLRLKMADTAEDEVTLTAGTKQRNFGKPVSESGESDSEKSDDESNSQGDGKDEVDKGKKEDEGPKRGRPPKSQEAKAKPVAEASTKGTPGRPPKNPESKATPGRPPKSPSKTAEPKIAEPPVSLPDADLPENIRTKCNTLRKIAEASKGMSSQKFFSSSVLDLLVEIDNHIKDVSPKIRNATLEYISEPMPCKKDTLMLRLKKMRKDKVESIIKEPFDKFTVMIKKCVDIQTIKYEGQLENFNKRLAEYNEKSKSDPNMKKPRQPSKNFNWTADAKADLFDLVKIKESLYAIQKPKDTTLEAWIKEFVNVEVKSLFPPGWVTYEKLEKVIGIEKNKREMEANGGIQTNGTPKVEKKVGEKRKLMDSPIDQQKLKTANSSQPSKISKPSPEAKPSPVQAATAVVKQLPVPVTQVNQNTTLSTEQQLIAQKVIQIAIEKKRKELEEKAAAEKNKKAQEQHMQNLMKQLQNSQNGGTQNKIAKAPPKSKRSPKELREQLVKIQQQNAKVQKTTVESQKISPSPPKSSPKPIAPSPSPSKLPSMSLPSIHQIASSPTKTSVIKVSPVKVQNTQLFQQPTIANSPQLQAATRRLSNENSNVVVFPHTMQHQVSPVSTGVTQQQQHVSPVLIQQQKSPSSSSFSINNLVSQSKSTSQSFIVPVSQVQNISRQQVQNIPISHKTSTISTNAQEYFVQKQAVPQNIVQQQQQQQHSMTTQNQGLIQARLQQNGHPSAYQYMETTNGVFLGTNPIQNLPTDPLNSIEPTLPIDMPFFNASRQLSGDKVSRLACSKNDSAEKNILLSF</sequence>
<evidence type="ECO:0000259" key="4">
    <source>
        <dbReference type="Pfam" id="PF08729"/>
    </source>
</evidence>
<evidence type="ECO:0000256" key="3">
    <source>
        <dbReference type="SAM" id="MobiDB-lite"/>
    </source>
</evidence>
<dbReference type="PANTHER" id="PTHR21669">
    <property type="entry name" value="CAPZ-INTERACTING PROTEIN AND RELATED PROTEINS"/>
    <property type="match status" value="1"/>
</dbReference>
<feature type="compositionally biased region" description="Pro residues" evidence="3">
    <location>
        <begin position="654"/>
        <end position="671"/>
    </location>
</feature>
<evidence type="ECO:0000256" key="1">
    <source>
        <dbReference type="ARBA" id="ARBA00009911"/>
    </source>
</evidence>